<reference evidence="1" key="1">
    <citation type="submission" date="2022-08" db="UniProtKB">
        <authorList>
            <consortium name="EnsemblMetazoa"/>
        </authorList>
    </citation>
    <scope>IDENTIFICATION</scope>
    <source>
        <strain evidence="1">EBRO</strain>
    </source>
</reference>
<organism evidence="1">
    <name type="scientific">Anopheles atroparvus</name>
    <name type="common">European mosquito</name>
    <dbReference type="NCBI Taxonomy" id="41427"/>
    <lineage>
        <taxon>Eukaryota</taxon>
        <taxon>Metazoa</taxon>
        <taxon>Ecdysozoa</taxon>
        <taxon>Arthropoda</taxon>
        <taxon>Hexapoda</taxon>
        <taxon>Insecta</taxon>
        <taxon>Pterygota</taxon>
        <taxon>Neoptera</taxon>
        <taxon>Endopterygota</taxon>
        <taxon>Diptera</taxon>
        <taxon>Nematocera</taxon>
        <taxon>Culicoidea</taxon>
        <taxon>Culicidae</taxon>
        <taxon>Anophelinae</taxon>
        <taxon>Anopheles</taxon>
    </lineage>
</organism>
<accession>A0A182JDC0</accession>
<evidence type="ECO:0000313" key="1">
    <source>
        <dbReference type="EnsemblMetazoa" id="AATE015947-PA.1"/>
    </source>
</evidence>
<protein>
    <submittedName>
        <fullName evidence="1">Uncharacterized protein</fullName>
    </submittedName>
</protein>
<dbReference type="VEuPathDB" id="VectorBase:AATE015947"/>
<sequence>MVYLGQYNGGELHSLRVLQRVARGADVPVQLGQLVAVVLRVDAEVLVLGVGELTVEVLQQDQQLVLPARHHVVDVFQPQPGRKKFSDPSKRFWITVHALLPKSKLHSVYMLLVALMAILYTPVFVIRRSWHEWFLICRMSTCTFSSLSNEPSTIETFSRRRFIFCRIRPQLHVASSSGSQRPFDSNGSPNPYTS</sequence>
<proteinExistence type="predicted"/>
<name>A0A182JDC0_ANOAO</name>
<dbReference type="AlphaFoldDB" id="A0A182JDC0"/>
<dbReference type="EnsemblMetazoa" id="AATE015947-RA">
    <property type="protein sequence ID" value="AATE015947-PA.1"/>
    <property type="gene ID" value="AATE015947"/>
</dbReference>